<reference evidence="1 2" key="1">
    <citation type="submission" date="2016-10" db="EMBL/GenBank/DDBJ databases">
        <authorList>
            <person name="de Groot N.N."/>
        </authorList>
    </citation>
    <scope>NUCLEOTIDE SEQUENCE [LARGE SCALE GENOMIC DNA]</scope>
    <source>
        <strain evidence="1 2">DSM 29316</strain>
    </source>
</reference>
<dbReference type="AlphaFoldDB" id="A0A1I0YCU4"/>
<sequence length="248" mass="27455">MAKQLLIYDRATPINADTHKDVSVKMTGAYGFARDVNSVPIVAAEFSAAAADCVIVFAGTAEAVFPAVLLGVENDRNEYVDENGAWIGRYIPAFLRRYPFVFAQNPDGNQLTLCIDEGFEGVNSDGRGERLFDSEGERSSFLQSQLEFATQYQSQYLRTKAFCDRLLALDLLEPAVANFTGDDNQPRRLAGFFRIDRAKLKALSPEVLGEMFASDELELCYVHLQSFANIETLSIKLAENAARGQSLQ</sequence>
<organism evidence="1 2">
    <name type="scientific">Poseidonocella pacifica</name>
    <dbReference type="NCBI Taxonomy" id="871651"/>
    <lineage>
        <taxon>Bacteria</taxon>
        <taxon>Pseudomonadati</taxon>
        <taxon>Pseudomonadota</taxon>
        <taxon>Alphaproteobacteria</taxon>
        <taxon>Rhodobacterales</taxon>
        <taxon>Roseobacteraceae</taxon>
        <taxon>Poseidonocella</taxon>
    </lineage>
</organism>
<dbReference type="InterPro" id="IPR010836">
    <property type="entry name" value="SapC"/>
</dbReference>
<evidence type="ECO:0000313" key="2">
    <source>
        <dbReference type="Proteomes" id="UP000198796"/>
    </source>
</evidence>
<dbReference type="STRING" id="871651.SAMN05421688_2949"/>
<name>A0A1I0YCU4_9RHOB</name>
<evidence type="ECO:0000313" key="1">
    <source>
        <dbReference type="EMBL" id="SFB11189.1"/>
    </source>
</evidence>
<dbReference type="Proteomes" id="UP000198796">
    <property type="component" value="Unassembled WGS sequence"/>
</dbReference>
<dbReference type="EMBL" id="FOJU01000005">
    <property type="protein sequence ID" value="SFB11189.1"/>
    <property type="molecule type" value="Genomic_DNA"/>
</dbReference>
<proteinExistence type="predicted"/>
<gene>
    <name evidence="1" type="ORF">SAMN05421688_2949</name>
</gene>
<dbReference type="Pfam" id="PF07277">
    <property type="entry name" value="SapC"/>
    <property type="match status" value="1"/>
</dbReference>
<dbReference type="RefSeq" id="WP_092066238.1">
    <property type="nucleotide sequence ID" value="NZ_FOJU01000005.1"/>
</dbReference>
<keyword evidence="2" id="KW-1185">Reference proteome</keyword>
<protein>
    <submittedName>
        <fullName evidence="1">SapC protein</fullName>
    </submittedName>
</protein>
<accession>A0A1I0YCU4</accession>
<dbReference type="OrthoDB" id="9806524at2"/>